<sequence length="115" mass="13352">MFKFVLKSHTEVQNRLSSTFVSLDEVKRKNLNNFLVLEFDVWKEIGEYKPRAPIGEIDQQADFDRNQSSNKAKPEMFAAEFGVQPTRSKYSVSDRLIEKSSKIICEGVRRSTNIY</sequence>
<keyword evidence="2" id="KW-1185">Reference proteome</keyword>
<organism evidence="1 2">
    <name type="scientific">Cinchona calisaya</name>
    <dbReference type="NCBI Taxonomy" id="153742"/>
    <lineage>
        <taxon>Eukaryota</taxon>
        <taxon>Viridiplantae</taxon>
        <taxon>Streptophyta</taxon>
        <taxon>Embryophyta</taxon>
        <taxon>Tracheophyta</taxon>
        <taxon>Spermatophyta</taxon>
        <taxon>Magnoliopsida</taxon>
        <taxon>eudicotyledons</taxon>
        <taxon>Gunneridae</taxon>
        <taxon>Pentapetalae</taxon>
        <taxon>asterids</taxon>
        <taxon>lamiids</taxon>
        <taxon>Gentianales</taxon>
        <taxon>Rubiaceae</taxon>
        <taxon>Cinchonoideae</taxon>
        <taxon>Cinchoneae</taxon>
        <taxon>Cinchona</taxon>
    </lineage>
</organism>
<accession>A0ABD2Y8S4</accession>
<protein>
    <submittedName>
        <fullName evidence="1">Uncharacterized protein</fullName>
    </submittedName>
</protein>
<dbReference type="EMBL" id="JBJUIK010000014">
    <property type="protein sequence ID" value="KAL3503879.1"/>
    <property type="molecule type" value="Genomic_DNA"/>
</dbReference>
<reference evidence="1 2" key="1">
    <citation type="submission" date="2024-11" db="EMBL/GenBank/DDBJ databases">
        <title>A near-complete genome assembly of Cinchona calisaya.</title>
        <authorList>
            <person name="Lian D.C."/>
            <person name="Zhao X.W."/>
            <person name="Wei L."/>
        </authorList>
    </citation>
    <scope>NUCLEOTIDE SEQUENCE [LARGE SCALE GENOMIC DNA]</scope>
    <source>
        <tissue evidence="1">Nenye</tissue>
    </source>
</reference>
<evidence type="ECO:0000313" key="1">
    <source>
        <dbReference type="EMBL" id="KAL3503879.1"/>
    </source>
</evidence>
<name>A0ABD2Y8S4_9GENT</name>
<dbReference type="Proteomes" id="UP001630127">
    <property type="component" value="Unassembled WGS sequence"/>
</dbReference>
<comment type="caution">
    <text evidence="1">The sequence shown here is derived from an EMBL/GenBank/DDBJ whole genome shotgun (WGS) entry which is preliminary data.</text>
</comment>
<evidence type="ECO:0000313" key="2">
    <source>
        <dbReference type="Proteomes" id="UP001630127"/>
    </source>
</evidence>
<proteinExistence type="predicted"/>
<gene>
    <name evidence="1" type="ORF">ACH5RR_033720</name>
</gene>
<dbReference type="AlphaFoldDB" id="A0ABD2Y8S4"/>